<protein>
    <recommendedName>
        <fullName evidence="2">Rad51-like C-terminal domain-containing protein</fullName>
    </recommendedName>
</protein>
<organism evidence="3">
    <name type="scientific">Chromera velia CCMP2878</name>
    <dbReference type="NCBI Taxonomy" id="1169474"/>
    <lineage>
        <taxon>Eukaryota</taxon>
        <taxon>Sar</taxon>
        <taxon>Alveolata</taxon>
        <taxon>Colpodellida</taxon>
        <taxon>Chromeraceae</taxon>
        <taxon>Chromera</taxon>
    </lineage>
</organism>
<feature type="region of interest" description="Disordered" evidence="1">
    <location>
        <begin position="292"/>
        <end position="324"/>
    </location>
</feature>
<dbReference type="Gene3D" id="3.40.50.300">
    <property type="entry name" value="P-loop containing nucleotide triphosphate hydrolases"/>
    <property type="match status" value="1"/>
</dbReference>
<name>A0A0G4IC12_9ALVE</name>
<proteinExistence type="predicted"/>
<dbReference type="Pfam" id="PF08423">
    <property type="entry name" value="Rad51"/>
    <property type="match status" value="1"/>
</dbReference>
<feature type="domain" description="Rad51-like C-terminal" evidence="2">
    <location>
        <begin position="354"/>
        <end position="409"/>
    </location>
</feature>
<dbReference type="SUPFAM" id="SSF52540">
    <property type="entry name" value="P-loop containing nucleoside triphosphate hydrolases"/>
    <property type="match status" value="1"/>
</dbReference>
<feature type="compositionally biased region" description="Basic and acidic residues" evidence="1">
    <location>
        <begin position="245"/>
        <end position="257"/>
    </location>
</feature>
<dbReference type="InterPro" id="IPR030548">
    <property type="entry name" value="RAD51B"/>
</dbReference>
<evidence type="ECO:0000313" key="3">
    <source>
        <dbReference type="EMBL" id="CEM54741.1"/>
    </source>
</evidence>
<dbReference type="GO" id="GO:0033063">
    <property type="term" value="C:Rad51B-Rad51C-Rad51D-XRCC2 complex"/>
    <property type="evidence" value="ECO:0007669"/>
    <property type="project" value="InterPro"/>
</dbReference>
<dbReference type="GO" id="GO:0003697">
    <property type="term" value="F:single-stranded DNA binding"/>
    <property type="evidence" value="ECO:0007669"/>
    <property type="project" value="TreeGrafter"/>
</dbReference>
<sequence>MLFSRSGSAAVLQKAQQWVWDESSKRTDGGASRHFAPSTGSRGRSVTADPSLEGLKELIILCQGDPLILALKLLNEDYQSISPLHPHAAALPLPLGASSFSAAQRGGGGAEGSSRQQSTSRTSLSVRLPTGLPTLDGPSLLRGGLRRGLLYELVGPPGGLGSSVLWIDTEGTFNPNRLMEVLMAQSSSLQAPHGNAHGNRQQPSPAERVPTDSSAVMQALQRVRVVPCETLEALLNALPVPFSEASRDRRSKHHEEGQEPCGATSSSAHTGPRRDVRFSSAAPFATTASCARPNEVPSLAPTSPSVFCPRPGSGRETPFKQMGGHGGFVGVDADIMGVEGEGERTVGGADRGPALILVDSVAAPARRQFGKDDAPRRQLLLSQIAERLKSLSANFSAFVLVTNQVRVSGADSSGFGDRDGQGGLSGFPRGSPSMAALSECEAALGNAWHHAVNVRMCLDFDGRPVETLGAQQHGRETGGGWVGSQSSRGCSNGGLRWVGDEETLAGDRERGGAGWEHQGEARRVVRQGTLRRLTLIKNKYYFAKGDRLETMRVGGWVGLLLSYLSSAQKPDTKKPKKPKKPTPETGEEKEIEIFKEAAKEVVEETEEHAAKNPKKPAKKPTKKPEKKPETKPEKKPEKKPDKKPDDTKPDDTKPDDTKPEDTKPDDTKPDDTKPDDTKPDDTKPDDTKPDDTKPDDTKPDDTKPDDSNPADEDEPEDTTGEADEDHDEDGYLVMDLEDMENADDLMADFENPTTLHRSRSAVELAPDFEDIDEAQLRRSNSVGLLFG</sequence>
<gene>
    <name evidence="3" type="ORF">Cvel_13006</name>
</gene>
<dbReference type="EMBL" id="CDMZ01005812">
    <property type="protein sequence ID" value="CEM54741.1"/>
    <property type="molecule type" value="Genomic_DNA"/>
</dbReference>
<feature type="region of interest" description="Disordered" evidence="1">
    <location>
        <begin position="22"/>
        <end position="48"/>
    </location>
</feature>
<dbReference type="GO" id="GO:0008094">
    <property type="term" value="F:ATP-dependent activity, acting on DNA"/>
    <property type="evidence" value="ECO:0007669"/>
    <property type="project" value="TreeGrafter"/>
</dbReference>
<dbReference type="PANTHER" id="PTHR46456:SF1">
    <property type="entry name" value="DNA REPAIR PROTEIN RAD51 HOMOLOG 2"/>
    <property type="match status" value="1"/>
</dbReference>
<dbReference type="PANTHER" id="PTHR46456">
    <property type="entry name" value="DNA REPAIR PROTEIN RAD51 HOMOLOG 2"/>
    <property type="match status" value="1"/>
</dbReference>
<feature type="region of interest" description="Disordered" evidence="1">
    <location>
        <begin position="244"/>
        <end position="274"/>
    </location>
</feature>
<feature type="compositionally biased region" description="Basic and acidic residues" evidence="1">
    <location>
        <begin position="622"/>
        <end position="706"/>
    </location>
</feature>
<feature type="region of interest" description="Disordered" evidence="1">
    <location>
        <begin position="102"/>
        <end position="139"/>
    </location>
</feature>
<dbReference type="InterPro" id="IPR013632">
    <property type="entry name" value="Rad51_C"/>
</dbReference>
<feature type="compositionally biased region" description="Basic and acidic residues" evidence="1">
    <location>
        <begin position="586"/>
        <end position="610"/>
    </location>
</feature>
<feature type="compositionally biased region" description="Acidic residues" evidence="1">
    <location>
        <begin position="708"/>
        <end position="747"/>
    </location>
</feature>
<dbReference type="GO" id="GO:0003690">
    <property type="term" value="F:double-stranded DNA binding"/>
    <property type="evidence" value="ECO:0007669"/>
    <property type="project" value="TreeGrafter"/>
</dbReference>
<dbReference type="VEuPathDB" id="CryptoDB:Cvel_13006"/>
<dbReference type="GO" id="GO:0005657">
    <property type="term" value="C:replication fork"/>
    <property type="evidence" value="ECO:0007669"/>
    <property type="project" value="TreeGrafter"/>
</dbReference>
<dbReference type="GO" id="GO:0000400">
    <property type="term" value="F:four-way junction DNA binding"/>
    <property type="evidence" value="ECO:0007669"/>
    <property type="project" value="TreeGrafter"/>
</dbReference>
<feature type="compositionally biased region" description="Low complexity" evidence="1">
    <location>
        <begin position="113"/>
        <end position="123"/>
    </location>
</feature>
<evidence type="ECO:0000259" key="2">
    <source>
        <dbReference type="Pfam" id="PF08423"/>
    </source>
</evidence>
<dbReference type="InterPro" id="IPR027417">
    <property type="entry name" value="P-loop_NTPase"/>
</dbReference>
<reference evidence="3" key="1">
    <citation type="submission" date="2014-11" db="EMBL/GenBank/DDBJ databases">
        <authorList>
            <person name="Otto D Thomas"/>
            <person name="Naeem Raeece"/>
        </authorList>
    </citation>
    <scope>NUCLEOTIDE SEQUENCE</scope>
</reference>
<dbReference type="AlphaFoldDB" id="A0A0G4IC12"/>
<feature type="region of interest" description="Disordered" evidence="1">
    <location>
        <begin position="568"/>
        <end position="759"/>
    </location>
</feature>
<dbReference type="GO" id="GO:0000724">
    <property type="term" value="P:double-strand break repair via homologous recombination"/>
    <property type="evidence" value="ECO:0007669"/>
    <property type="project" value="InterPro"/>
</dbReference>
<feature type="compositionally biased region" description="Basic residues" evidence="1">
    <location>
        <begin position="611"/>
        <end position="621"/>
    </location>
</feature>
<feature type="region of interest" description="Disordered" evidence="1">
    <location>
        <begin position="187"/>
        <end position="209"/>
    </location>
</feature>
<accession>A0A0G4IC12</accession>
<evidence type="ECO:0000256" key="1">
    <source>
        <dbReference type="SAM" id="MobiDB-lite"/>
    </source>
</evidence>